<dbReference type="InterPro" id="IPR000868">
    <property type="entry name" value="Isochorismatase-like_dom"/>
</dbReference>
<dbReference type="Proteomes" id="UP000199093">
    <property type="component" value="Unassembled WGS sequence"/>
</dbReference>
<dbReference type="PANTHER" id="PTHR43540">
    <property type="entry name" value="PEROXYUREIDOACRYLATE/UREIDOACRYLATE AMIDOHYDROLASE-RELATED"/>
    <property type="match status" value="1"/>
</dbReference>
<evidence type="ECO:0000313" key="4">
    <source>
        <dbReference type="Proteomes" id="UP000199093"/>
    </source>
</evidence>
<dbReference type="SUPFAM" id="SSF52499">
    <property type="entry name" value="Isochorismatase-like hydrolases"/>
    <property type="match status" value="1"/>
</dbReference>
<evidence type="ECO:0000259" key="2">
    <source>
        <dbReference type="Pfam" id="PF00857"/>
    </source>
</evidence>
<dbReference type="GO" id="GO:0016787">
    <property type="term" value="F:hydrolase activity"/>
    <property type="evidence" value="ECO:0007669"/>
    <property type="project" value="UniProtKB-KW"/>
</dbReference>
<evidence type="ECO:0000313" key="3">
    <source>
        <dbReference type="EMBL" id="SDI60145.1"/>
    </source>
</evidence>
<dbReference type="EMBL" id="FNEJ01000007">
    <property type="protein sequence ID" value="SDI60145.1"/>
    <property type="molecule type" value="Genomic_DNA"/>
</dbReference>
<dbReference type="RefSeq" id="WP_089846210.1">
    <property type="nucleotide sequence ID" value="NZ_FNEJ01000007.1"/>
</dbReference>
<accession>A0A1G8LWW2</accession>
<proteinExistence type="predicted"/>
<dbReference type="Pfam" id="PF00857">
    <property type="entry name" value="Isochorismatase"/>
    <property type="match status" value="1"/>
</dbReference>
<sequence length="177" mass="19104">MTGWLLVIDMQPGFGHPESPWFTPGYEACAARIDALLPRFAGRALFTRFVPPAEPEGAWRAYYARWPFAMAPENAGLWAVDARWRHLPSVASLRFSKWREAEALLPPEVPVTLCGVATDCCVLGTALEAVDAGRRVDLVQDACAAGSDALHAAALAVMADRAPMLRLVTTEALLAGS</sequence>
<protein>
    <submittedName>
        <fullName evidence="3">Nicotinamidase-related amidase</fullName>
    </submittedName>
</protein>
<name>A0A1G8LWW2_9RHOB</name>
<dbReference type="AlphaFoldDB" id="A0A1G8LWW2"/>
<keyword evidence="4" id="KW-1185">Reference proteome</keyword>
<feature type="domain" description="Isochorismatase-like" evidence="2">
    <location>
        <begin position="111"/>
        <end position="162"/>
    </location>
</feature>
<evidence type="ECO:0000256" key="1">
    <source>
        <dbReference type="ARBA" id="ARBA00022801"/>
    </source>
</evidence>
<dbReference type="STRING" id="555512.SAMN04487993_100744"/>
<dbReference type="OrthoDB" id="8477867at2"/>
<gene>
    <name evidence="3" type="ORF">SAMN04487993_100744</name>
</gene>
<dbReference type="InterPro" id="IPR050272">
    <property type="entry name" value="Isochorismatase-like_hydrls"/>
</dbReference>
<dbReference type="InterPro" id="IPR036380">
    <property type="entry name" value="Isochorismatase-like_sf"/>
</dbReference>
<reference evidence="3 4" key="1">
    <citation type="submission" date="2016-10" db="EMBL/GenBank/DDBJ databases">
        <authorList>
            <person name="de Groot N.N."/>
        </authorList>
    </citation>
    <scope>NUCLEOTIDE SEQUENCE [LARGE SCALE GENOMIC DNA]</scope>
    <source>
        <strain evidence="3 4">DSM 26424</strain>
    </source>
</reference>
<organism evidence="3 4">
    <name type="scientific">Salipiger marinus</name>
    <dbReference type="NCBI Taxonomy" id="555512"/>
    <lineage>
        <taxon>Bacteria</taxon>
        <taxon>Pseudomonadati</taxon>
        <taxon>Pseudomonadota</taxon>
        <taxon>Alphaproteobacteria</taxon>
        <taxon>Rhodobacterales</taxon>
        <taxon>Roseobacteraceae</taxon>
        <taxon>Salipiger</taxon>
    </lineage>
</organism>
<dbReference type="Gene3D" id="3.40.50.850">
    <property type="entry name" value="Isochorismatase-like"/>
    <property type="match status" value="2"/>
</dbReference>
<keyword evidence="1" id="KW-0378">Hydrolase</keyword>